<evidence type="ECO:0000256" key="5">
    <source>
        <dbReference type="ARBA" id="ARBA00023015"/>
    </source>
</evidence>
<dbReference type="Proteomes" id="UP000887226">
    <property type="component" value="Unassembled WGS sequence"/>
</dbReference>
<dbReference type="Pfam" id="PF08513">
    <property type="entry name" value="LisH"/>
    <property type="match status" value="1"/>
</dbReference>
<dbReference type="GO" id="GO:0016251">
    <property type="term" value="F:RNA polymerase II general transcription initiation factor activity"/>
    <property type="evidence" value="ECO:0007669"/>
    <property type="project" value="TreeGrafter"/>
</dbReference>
<evidence type="ECO:0000256" key="1">
    <source>
        <dbReference type="ARBA" id="ARBA00004123"/>
    </source>
</evidence>
<evidence type="ECO:0000259" key="10">
    <source>
        <dbReference type="Pfam" id="PF04494"/>
    </source>
</evidence>
<dbReference type="PROSITE" id="PS50896">
    <property type="entry name" value="LISH"/>
    <property type="match status" value="1"/>
</dbReference>
<feature type="repeat" description="WD" evidence="8">
    <location>
        <begin position="630"/>
        <end position="657"/>
    </location>
</feature>
<dbReference type="GO" id="GO:0006367">
    <property type="term" value="P:transcription initiation at RNA polymerase II promoter"/>
    <property type="evidence" value="ECO:0007669"/>
    <property type="project" value="TreeGrafter"/>
</dbReference>
<dbReference type="PROSITE" id="PS50082">
    <property type="entry name" value="WD_REPEATS_2"/>
    <property type="match status" value="6"/>
</dbReference>
<dbReference type="InterPro" id="IPR006594">
    <property type="entry name" value="LisH"/>
</dbReference>
<dbReference type="OrthoDB" id="10266330at2759"/>
<keyword evidence="7" id="KW-0539">Nucleus</keyword>
<evidence type="ECO:0000313" key="12">
    <source>
        <dbReference type="Proteomes" id="UP000887226"/>
    </source>
</evidence>
<accession>A0A9P8CJ75</accession>
<evidence type="ECO:0000256" key="4">
    <source>
        <dbReference type="ARBA" id="ARBA00022737"/>
    </source>
</evidence>
<organism evidence="11 12">
    <name type="scientific">Calycina marina</name>
    <dbReference type="NCBI Taxonomy" id="1763456"/>
    <lineage>
        <taxon>Eukaryota</taxon>
        <taxon>Fungi</taxon>
        <taxon>Dikarya</taxon>
        <taxon>Ascomycota</taxon>
        <taxon>Pezizomycotina</taxon>
        <taxon>Leotiomycetes</taxon>
        <taxon>Helotiales</taxon>
        <taxon>Pezizellaceae</taxon>
        <taxon>Calycina</taxon>
    </lineage>
</organism>
<gene>
    <name evidence="11" type="ORF">BJ878DRAFT_493498</name>
</gene>
<protein>
    <submittedName>
        <fullName evidence="11">WD40-repeat-containing domain protein</fullName>
    </submittedName>
</protein>
<dbReference type="CDD" id="cd00200">
    <property type="entry name" value="WD40"/>
    <property type="match status" value="1"/>
</dbReference>
<dbReference type="PANTHER" id="PTHR19879:SF1">
    <property type="entry name" value="CANNONBALL-RELATED"/>
    <property type="match status" value="1"/>
</dbReference>
<dbReference type="Pfam" id="PF04494">
    <property type="entry name" value="TFIID_NTD2"/>
    <property type="match status" value="1"/>
</dbReference>
<proteinExistence type="inferred from homology"/>
<comment type="similarity">
    <text evidence="2">Belongs to the WD repeat TAF5 family.</text>
</comment>
<dbReference type="CDD" id="cd08044">
    <property type="entry name" value="TAF5_NTD2"/>
    <property type="match status" value="1"/>
</dbReference>
<dbReference type="InterPro" id="IPR001680">
    <property type="entry name" value="WD40_rpt"/>
</dbReference>
<dbReference type="InterPro" id="IPR037264">
    <property type="entry name" value="TFIID_NTD2_sf"/>
</dbReference>
<name>A0A9P8CJ75_9HELO</name>
<dbReference type="PROSITE" id="PS00678">
    <property type="entry name" value="WD_REPEATS_1"/>
    <property type="match status" value="1"/>
</dbReference>
<dbReference type="Gene3D" id="1.25.40.500">
    <property type="entry name" value="TFIID subunit TAF5, NTD2 domain"/>
    <property type="match status" value="1"/>
</dbReference>
<evidence type="ECO:0000256" key="6">
    <source>
        <dbReference type="ARBA" id="ARBA00023163"/>
    </source>
</evidence>
<feature type="repeat" description="WD" evidence="8">
    <location>
        <begin position="494"/>
        <end position="525"/>
    </location>
</feature>
<evidence type="ECO:0000256" key="8">
    <source>
        <dbReference type="PROSITE-ProRule" id="PRU00221"/>
    </source>
</evidence>
<keyword evidence="5" id="KW-0805">Transcription regulation</keyword>
<dbReference type="SMART" id="SM00667">
    <property type="entry name" value="LisH"/>
    <property type="match status" value="1"/>
</dbReference>
<keyword evidence="6" id="KW-0804">Transcription</keyword>
<evidence type="ECO:0000256" key="7">
    <source>
        <dbReference type="ARBA" id="ARBA00023242"/>
    </source>
</evidence>
<dbReference type="InterPro" id="IPR015943">
    <property type="entry name" value="WD40/YVTN_repeat-like_dom_sf"/>
</dbReference>
<keyword evidence="12" id="KW-1185">Reference proteome</keyword>
<dbReference type="GO" id="GO:0005669">
    <property type="term" value="C:transcription factor TFIID complex"/>
    <property type="evidence" value="ECO:0007669"/>
    <property type="project" value="TreeGrafter"/>
</dbReference>
<dbReference type="SUPFAM" id="SSF160897">
    <property type="entry name" value="Taf5 N-terminal domain-like"/>
    <property type="match status" value="1"/>
</dbReference>
<keyword evidence="4" id="KW-0677">Repeat</keyword>
<evidence type="ECO:0000256" key="2">
    <source>
        <dbReference type="ARBA" id="ARBA00009435"/>
    </source>
</evidence>
<evidence type="ECO:0000256" key="3">
    <source>
        <dbReference type="ARBA" id="ARBA00022574"/>
    </source>
</evidence>
<dbReference type="InterPro" id="IPR019775">
    <property type="entry name" value="WD40_repeat_CS"/>
</dbReference>
<dbReference type="AlphaFoldDB" id="A0A9P8CJ75"/>
<dbReference type="SUPFAM" id="SSF50978">
    <property type="entry name" value="WD40 repeat-like"/>
    <property type="match status" value="1"/>
</dbReference>
<sequence>MANHQPQVGANGLPGAGGSGPQGQGVQGQGQPAPSQPMTQQNLNQIVIDYLIKKGYTLTEETLRRESRMVEDVARGIRPSPAYSTRKYSLAFKLLTSWVDTNLDVYKYELRRTLWPVFIYSYLDMVVQGYSKEAIDYLHLFKGNFEHQHHDVLRTLEKLSSPAQVLNDSTAKLYRDNKYRIPLNYTAYQMLLNHLELHSGGGPDVNNGSMKREDNGGQVVTYILTTYCNIQESKRGLVDKFSFEALINHAHSDSLDETDLREGIPGAFEGVSNQDMPESKVVLKLGAMAMETDLAQDVRAQLEDEDLRNPPGPGMISLVNQFDMTIKREDSEDGPSRNEIPLPPSRAHDVAMEVQKIKEHRDRLKIESRTGGVGPAVSVCMFTFHNTLDAITCIEFSDDNNLAAVGTEESYIRVWNMHGASLPSILPDTPPSSSRRLIGHSASVYGVSFSPSIEYPGSDYANSASTAPKLLLSCSSDKTIRLWSLETWTCLVVYKGHEGPVWDVRWSPFGHYFATCGWDKTVRVWGQDHISYLRMMVGHDSNVNQIAWHPNGAYVFSASDQVDKTVRMWSFTTGECVRVFSGHIEFVSALECSPNGKILASADGGGSIILWDLAKGTQIKRCRGHGKGGIWSLSFSVESTVLVSGGADGTVRLWDVEVPAEHKISDGEVIGTGGQGDATRITNSTVSGQAVATSAAKKKGKDTTITPDQILAFPTKKSPVYKTKFTRMNLVLAGGCYLPTAP</sequence>
<comment type="caution">
    <text evidence="11">The sequence shown here is derived from an EMBL/GenBank/DDBJ whole genome shotgun (WGS) entry which is preliminary data.</text>
</comment>
<feature type="domain" description="TFIID subunit TAF5 NTD2" evidence="10">
    <location>
        <begin position="85"/>
        <end position="199"/>
    </location>
</feature>
<dbReference type="Pfam" id="PF00400">
    <property type="entry name" value="WD40"/>
    <property type="match status" value="6"/>
</dbReference>
<reference evidence="11" key="1">
    <citation type="journal article" date="2021" name="IMA Fungus">
        <title>Genomic characterization of three marine fungi, including Emericellopsis atlantica sp. nov. with signatures of a generalist lifestyle and marine biomass degradation.</title>
        <authorList>
            <person name="Hagestad O.C."/>
            <person name="Hou L."/>
            <person name="Andersen J.H."/>
            <person name="Hansen E.H."/>
            <person name="Altermark B."/>
            <person name="Li C."/>
            <person name="Kuhnert E."/>
            <person name="Cox R.J."/>
            <person name="Crous P.W."/>
            <person name="Spatafora J.W."/>
            <person name="Lail K."/>
            <person name="Amirebrahimi M."/>
            <person name="Lipzen A."/>
            <person name="Pangilinan J."/>
            <person name="Andreopoulos W."/>
            <person name="Hayes R.D."/>
            <person name="Ng V."/>
            <person name="Grigoriev I.V."/>
            <person name="Jackson S.A."/>
            <person name="Sutton T.D.S."/>
            <person name="Dobson A.D.W."/>
            <person name="Rama T."/>
        </authorList>
    </citation>
    <scope>NUCLEOTIDE SEQUENCE</scope>
    <source>
        <strain evidence="11">TRa3180A</strain>
    </source>
</reference>
<keyword evidence="3 8" id="KW-0853">WD repeat</keyword>
<feature type="repeat" description="WD" evidence="8">
    <location>
        <begin position="384"/>
        <end position="417"/>
    </location>
</feature>
<dbReference type="PROSITE" id="PS50294">
    <property type="entry name" value="WD_REPEATS_REGION"/>
    <property type="match status" value="3"/>
</dbReference>
<dbReference type="Gene3D" id="2.130.10.10">
    <property type="entry name" value="YVTN repeat-like/Quinoprotein amine dehydrogenase"/>
    <property type="match status" value="2"/>
</dbReference>
<feature type="repeat" description="WD" evidence="8">
    <location>
        <begin position="437"/>
        <end position="493"/>
    </location>
</feature>
<dbReference type="PANTHER" id="PTHR19879">
    <property type="entry name" value="TRANSCRIPTION INITIATION FACTOR TFIID"/>
    <property type="match status" value="1"/>
</dbReference>
<feature type="repeat" description="WD" evidence="8">
    <location>
        <begin position="536"/>
        <end position="579"/>
    </location>
</feature>
<feature type="compositionally biased region" description="Gly residues" evidence="9">
    <location>
        <begin position="12"/>
        <end position="28"/>
    </location>
</feature>
<dbReference type="InterPro" id="IPR020472">
    <property type="entry name" value="WD40_PAC1"/>
</dbReference>
<evidence type="ECO:0000313" key="11">
    <source>
        <dbReference type="EMBL" id="KAG9247216.1"/>
    </source>
</evidence>
<dbReference type="SMART" id="SM00320">
    <property type="entry name" value="WD40"/>
    <property type="match status" value="6"/>
</dbReference>
<dbReference type="InterPro" id="IPR007582">
    <property type="entry name" value="TFIID_NTD2"/>
</dbReference>
<feature type="repeat" description="WD" evidence="8">
    <location>
        <begin position="580"/>
        <end position="621"/>
    </location>
</feature>
<evidence type="ECO:0000256" key="9">
    <source>
        <dbReference type="SAM" id="MobiDB-lite"/>
    </source>
</evidence>
<dbReference type="InterPro" id="IPR036322">
    <property type="entry name" value="WD40_repeat_dom_sf"/>
</dbReference>
<dbReference type="EMBL" id="MU253778">
    <property type="protein sequence ID" value="KAG9247216.1"/>
    <property type="molecule type" value="Genomic_DNA"/>
</dbReference>
<comment type="subcellular location">
    <subcellularLocation>
        <location evidence="1">Nucleus</location>
    </subcellularLocation>
</comment>
<dbReference type="PRINTS" id="PR00320">
    <property type="entry name" value="GPROTEINBRPT"/>
</dbReference>
<feature type="region of interest" description="Disordered" evidence="9">
    <location>
        <begin position="1"/>
        <end position="38"/>
    </location>
</feature>